<feature type="transmembrane region" description="Helical" evidence="6">
    <location>
        <begin position="266"/>
        <end position="285"/>
    </location>
</feature>
<comment type="caution">
    <text evidence="7">The sequence shown here is derived from an EMBL/GenBank/DDBJ whole genome shotgun (WGS) entry which is preliminary data.</text>
</comment>
<dbReference type="VEuPathDB" id="VectorBase:AGAP001171"/>
<dbReference type="InterPro" id="IPR013604">
    <property type="entry name" value="7TM_chemorcpt"/>
</dbReference>
<comment type="caution">
    <text evidence="6">Lacks conserved residue(s) required for the propagation of feature annotation.</text>
</comment>
<dbReference type="Pfam" id="PF08395">
    <property type="entry name" value="7tm_7"/>
    <property type="match status" value="1"/>
</dbReference>
<feature type="transmembrane region" description="Helical" evidence="6">
    <location>
        <begin position="231"/>
        <end position="254"/>
    </location>
</feature>
<evidence type="ECO:0000256" key="3">
    <source>
        <dbReference type="ARBA" id="ARBA00022692"/>
    </source>
</evidence>
<dbReference type="GO" id="GO:0008049">
    <property type="term" value="P:male courtship behavior"/>
    <property type="evidence" value="ECO:0000318"/>
    <property type="project" value="GO_Central"/>
</dbReference>
<reference evidence="7" key="3">
    <citation type="journal article" date="2004" name="Trends Parasitol.">
        <title>The Anopheles gambiae genome: an update.</title>
        <authorList>
            <person name="Mongin E."/>
            <person name="Louis C."/>
            <person name="Holt R.A."/>
            <person name="Birney E."/>
            <person name="Collins F.H."/>
        </authorList>
    </citation>
    <scope>NUCLEOTIDE SEQUENCE</scope>
    <source>
        <strain evidence="7">PEST</strain>
    </source>
</reference>
<dbReference type="GO" id="GO:0007165">
    <property type="term" value="P:signal transduction"/>
    <property type="evidence" value="ECO:0007669"/>
    <property type="project" value="UniProtKB-KW"/>
</dbReference>
<evidence type="ECO:0000256" key="1">
    <source>
        <dbReference type="ARBA" id="ARBA00004651"/>
    </source>
</evidence>
<evidence type="ECO:0000256" key="5">
    <source>
        <dbReference type="ARBA" id="ARBA00023136"/>
    </source>
</evidence>
<feature type="transmembrane region" description="Helical" evidence="6">
    <location>
        <begin position="74"/>
        <end position="93"/>
    </location>
</feature>
<comment type="function">
    <text evidence="6">Gustatory receptor which mediates acceptance or avoidance behavior, depending on its substrates.</text>
</comment>
<proteinExistence type="inferred from homology"/>
<dbReference type="PaxDb" id="7165-AGAP001171-PA"/>
<keyword evidence="6" id="KW-0807">Transducer</keyword>
<reference evidence="7" key="2">
    <citation type="submission" date="2002-03" db="EMBL/GenBank/DDBJ databases">
        <authorList>
            <consortium name="The Anopheles Genome Sequencing Consortium"/>
        </authorList>
    </citation>
    <scope>NUCLEOTIDE SEQUENCE</scope>
    <source>
        <strain evidence="7">PEST</strain>
    </source>
</reference>
<dbReference type="AlphaFoldDB" id="Q7PKI3"/>
<organism evidence="7">
    <name type="scientific">Anopheles gambiae</name>
    <name type="common">African malaria mosquito</name>
    <dbReference type="NCBI Taxonomy" id="7165"/>
    <lineage>
        <taxon>Eukaryota</taxon>
        <taxon>Metazoa</taxon>
        <taxon>Ecdysozoa</taxon>
        <taxon>Arthropoda</taxon>
        <taxon>Hexapoda</taxon>
        <taxon>Insecta</taxon>
        <taxon>Pterygota</taxon>
        <taxon>Neoptera</taxon>
        <taxon>Endopterygota</taxon>
        <taxon>Diptera</taxon>
        <taxon>Nematocera</taxon>
        <taxon>Culicoidea</taxon>
        <taxon>Culicidae</taxon>
        <taxon>Anophelinae</taxon>
        <taxon>Anopheles</taxon>
    </lineage>
</organism>
<dbReference type="HOGENOM" id="CLU_050428_1_0_1"/>
<reference evidence="7" key="4">
    <citation type="journal article" date="2007" name="Genome Biol.">
        <title>Update of the Anopheles gambiae PEST genome assembly.</title>
        <authorList>
            <person name="Sharakhova M.V."/>
            <person name="Hammond M.P."/>
            <person name="Lobo N.F."/>
            <person name="Krzywinski J."/>
            <person name="Unger M.F."/>
            <person name="Hillenmeyer M.E."/>
            <person name="Bruggner R.V."/>
            <person name="Birney E."/>
            <person name="Collins F.H."/>
        </authorList>
    </citation>
    <scope>NUCLEOTIDE SEQUENCE</scope>
    <source>
        <strain evidence="7">PEST</strain>
    </source>
</reference>
<dbReference type="VEuPathDB" id="VectorBase:AGAMI1_012021"/>
<dbReference type="GO" id="GO:0043025">
    <property type="term" value="C:neuronal cell body"/>
    <property type="evidence" value="ECO:0000318"/>
    <property type="project" value="GO_Central"/>
</dbReference>
<comment type="similarity">
    <text evidence="6">Belongs to the insect chemoreceptor superfamily. Gustatory receptor (GR) family.</text>
</comment>
<sequence length="404" mass="45966">MARKGVLTIGERFCIWLLMVGGVLPFQYVVSTNRFVQSTFHYRGCIVGTVLYAMVGPWLYWISVTRILHPDSQLNQYMIVVQFICMYVVTLTSRLKTLANRERLCQLLNALLVLREQVLQGSTKAATFQQGLARSLLTKLIVFDLGMMVLSAAFFRTFIELKQSLIYSILGVCNLLQISSMNVAVNLLMFVLYSGINIYARINAHCNDLVYGSKAPNEIVRLYLMHTEASLVVQSIVEVISIPILLLSVWYFFIIVFSVSRCRWRVCALYGILTTVLYRSVQIFYTYTSLVQDLEAGSTNALRNIINPLAFFISEVGQVYFMVSSSATFSRQARQIIPCLSMYTGRITDVPGDRAIELLTIEYLNRDYAIRIKGLFTIDNTMLFGIVASTTSYMIILVQYYLQE</sequence>
<accession>Q7PKI3</accession>
<gene>
    <name evidence="7" type="primary">GPRGR50</name>
    <name evidence="7" type="ORF">AgaP_AGAP001171</name>
</gene>
<comment type="subcellular location">
    <subcellularLocation>
        <location evidence="1 6">Cell membrane</location>
        <topology evidence="1 6">Multi-pass membrane protein</topology>
    </subcellularLocation>
</comment>
<dbReference type="EMBL" id="AAAB01008987">
    <property type="protein sequence ID" value="EAA43248.1"/>
    <property type="molecule type" value="Genomic_DNA"/>
</dbReference>
<keyword evidence="2 6" id="KW-1003">Cell membrane</keyword>
<keyword evidence="5 6" id="KW-0472">Membrane</keyword>
<dbReference type="GO" id="GO:0030424">
    <property type="term" value="C:axon"/>
    <property type="evidence" value="ECO:0000318"/>
    <property type="project" value="GO_Central"/>
</dbReference>
<dbReference type="GO" id="GO:0005886">
    <property type="term" value="C:plasma membrane"/>
    <property type="evidence" value="ECO:0007669"/>
    <property type="project" value="UniProtKB-SubCell"/>
</dbReference>
<dbReference type="GO" id="GO:0050909">
    <property type="term" value="P:sensory perception of taste"/>
    <property type="evidence" value="ECO:0007669"/>
    <property type="project" value="InterPro"/>
</dbReference>
<evidence type="ECO:0000256" key="4">
    <source>
        <dbReference type="ARBA" id="ARBA00022989"/>
    </source>
</evidence>
<protein>
    <recommendedName>
        <fullName evidence="6">Gustatory receptor</fullName>
    </recommendedName>
</protein>
<feature type="transmembrane region" description="Helical" evidence="6">
    <location>
        <begin position="166"/>
        <end position="193"/>
    </location>
</feature>
<feature type="transmembrane region" description="Helical" evidence="6">
    <location>
        <begin position="12"/>
        <end position="28"/>
    </location>
</feature>
<reference evidence="7" key="5">
    <citation type="submission" date="2011-05" db="EMBL/GenBank/DDBJ databases">
        <authorList>
            <consortium name="VectorBase"/>
        </authorList>
    </citation>
    <scope>NUCLEOTIDE SEQUENCE</scope>
    <source>
        <strain evidence="7">PEST</strain>
    </source>
</reference>
<name>Q7PKI3_ANOGA</name>
<feature type="transmembrane region" description="Helical" evidence="6">
    <location>
        <begin position="140"/>
        <end position="159"/>
    </location>
</feature>
<feature type="transmembrane region" description="Helical" evidence="6">
    <location>
        <begin position="40"/>
        <end position="62"/>
    </location>
</feature>
<dbReference type="GO" id="GO:0030425">
    <property type="term" value="C:dendrite"/>
    <property type="evidence" value="ECO:0000318"/>
    <property type="project" value="GO_Central"/>
</dbReference>
<evidence type="ECO:0000256" key="6">
    <source>
        <dbReference type="RuleBase" id="RU363108"/>
    </source>
</evidence>
<feature type="transmembrane region" description="Helical" evidence="6">
    <location>
        <begin position="381"/>
        <end position="402"/>
    </location>
</feature>
<evidence type="ECO:0000256" key="2">
    <source>
        <dbReference type="ARBA" id="ARBA00022475"/>
    </source>
</evidence>
<evidence type="ECO:0000313" key="7">
    <source>
        <dbReference type="EMBL" id="EAA43248.1"/>
    </source>
</evidence>
<reference evidence="7" key="1">
    <citation type="journal article" date="2002" name="Science">
        <title>The genome sequence of the malaria mosquito Anopheles gambiae.</title>
        <authorList>
            <person name="Holt R.A."/>
            <person name="Subramanian G.M."/>
            <person name="Halpern A."/>
            <person name="Sutton G.G."/>
            <person name="Charlab R."/>
            <person name="Nusskern D.R."/>
            <person name="Wincker P."/>
            <person name="Clark A.G."/>
            <person name="Ribeiro J.M."/>
            <person name="Wides R."/>
            <person name="Salzberg S.L."/>
            <person name="Loftus B."/>
            <person name="Yandell M."/>
            <person name="Majoros W.H."/>
            <person name="Rusch D.B."/>
            <person name="Lai Z."/>
            <person name="Kraft C.L."/>
            <person name="Abril J.F."/>
            <person name="Anthouard V."/>
            <person name="Arensburger P."/>
            <person name="Atkinson P.W."/>
            <person name="Baden H."/>
            <person name="de Berardinis V."/>
            <person name="Baldwin D."/>
            <person name="Benes V."/>
            <person name="Biedler J."/>
            <person name="Blass C."/>
            <person name="Bolanos R."/>
            <person name="Boscus D."/>
            <person name="Barnstead M."/>
            <person name="Cai S."/>
            <person name="Center A."/>
            <person name="Chaturverdi K."/>
            <person name="Christophides G.K."/>
            <person name="Chrystal M.A."/>
            <person name="Clamp M."/>
            <person name="Cravchik A."/>
            <person name="Curwen V."/>
            <person name="Dana A."/>
            <person name="Delcher A."/>
            <person name="Dew I."/>
            <person name="Evans C.A."/>
            <person name="Flanigan M."/>
            <person name="Grundschober-Freimoser A."/>
            <person name="Friedli L."/>
            <person name="Gu Z."/>
            <person name="Guan P."/>
            <person name="Guigo R."/>
            <person name="Hillenmeyer M.E."/>
            <person name="Hladun S.L."/>
            <person name="Hogan J.R."/>
            <person name="Hong Y.S."/>
            <person name="Hoover J."/>
            <person name="Jaillon O."/>
            <person name="Ke Z."/>
            <person name="Kodira C."/>
            <person name="Kokoza E."/>
            <person name="Koutsos A."/>
            <person name="Letunic I."/>
            <person name="Levitsky A."/>
            <person name="Liang Y."/>
            <person name="Lin J.J."/>
            <person name="Lobo N.F."/>
            <person name="Lopez J.R."/>
            <person name="Malek J.A."/>
            <person name="McIntosh T.C."/>
            <person name="Meister S."/>
            <person name="Miller J."/>
            <person name="Mobarry C."/>
            <person name="Mongin E."/>
            <person name="Murphy S.D."/>
            <person name="O'Brochta D.A."/>
            <person name="Pfannkoch C."/>
            <person name="Qi R."/>
            <person name="Regier M.A."/>
            <person name="Remington K."/>
            <person name="Shao H."/>
            <person name="Sharakhova M.V."/>
            <person name="Sitter C.D."/>
            <person name="Shetty J."/>
            <person name="Smith T.J."/>
            <person name="Strong R."/>
            <person name="Sun J."/>
            <person name="Thomasova D."/>
            <person name="Ton L.Q."/>
            <person name="Topalis P."/>
            <person name="Tu Z."/>
            <person name="Unger M.F."/>
            <person name="Walenz B."/>
            <person name="Wang A."/>
            <person name="Wang J."/>
            <person name="Wang M."/>
            <person name="Wang X."/>
            <person name="Woodford K.J."/>
            <person name="Wortman J.R."/>
            <person name="Wu M."/>
            <person name="Yao A."/>
            <person name="Zdobnov E.M."/>
            <person name="Zhang H."/>
            <person name="Zhao Q."/>
            <person name="Zhao S."/>
            <person name="Zhu S.C."/>
            <person name="Zhimulev I."/>
            <person name="Coluzzi M."/>
            <person name="della Torre A."/>
            <person name="Roth C.W."/>
            <person name="Louis C."/>
            <person name="Kalush F."/>
            <person name="Mural R.J."/>
            <person name="Myers E.W."/>
            <person name="Adams M.D."/>
            <person name="Smith H.O."/>
            <person name="Broder S."/>
            <person name="Gardner M.J."/>
            <person name="Fraser C.M."/>
            <person name="Birney E."/>
            <person name="Bork P."/>
            <person name="Brey P.T."/>
            <person name="Venter J.C."/>
            <person name="Weissenbach J."/>
            <person name="Kafatos F.C."/>
            <person name="Collins F.H."/>
            <person name="Hoffman S.L."/>
        </authorList>
    </citation>
    <scope>NUCLEOTIDE SEQUENCE [LARGE SCALE GENOMIC DNA]</scope>
    <source>
        <strain evidence="7">PEST</strain>
    </source>
</reference>
<feature type="transmembrane region" description="Helical" evidence="6">
    <location>
        <begin position="305"/>
        <end position="323"/>
    </location>
</feature>
<keyword evidence="4 6" id="KW-1133">Transmembrane helix</keyword>
<keyword evidence="3 6" id="KW-0812">Transmembrane</keyword>
<keyword evidence="6" id="KW-0675">Receptor</keyword>
<dbReference type="GO" id="GO:0007635">
    <property type="term" value="P:chemosensory behavior"/>
    <property type="evidence" value="ECO:0000318"/>
    <property type="project" value="GO_Central"/>
</dbReference>